<reference evidence="1 2" key="1">
    <citation type="submission" date="2014-09" db="EMBL/GenBank/DDBJ databases">
        <title>Butyrate-producing bacteria isolated from human gut.</title>
        <authorList>
            <person name="Zhang Q."/>
            <person name="Zhao L."/>
        </authorList>
    </citation>
    <scope>NUCLEOTIDE SEQUENCE [LARGE SCALE GENOMIC DNA]</scope>
    <source>
        <strain evidence="1 2">21</strain>
    </source>
</reference>
<dbReference type="EMBL" id="JRFU01000165">
    <property type="protein sequence ID" value="PWE85659.1"/>
    <property type="molecule type" value="Genomic_DNA"/>
</dbReference>
<dbReference type="OrthoDB" id="9816042at2"/>
<name>A0A2V1JNJ3_EUBRA</name>
<dbReference type="RefSeq" id="WP_109216616.1">
    <property type="nucleotide sequence ID" value="NZ_JRFU01000165.1"/>
</dbReference>
<comment type="caution">
    <text evidence="1">The sequence shown here is derived from an EMBL/GenBank/DDBJ whole genome shotgun (WGS) entry which is preliminary data.</text>
</comment>
<dbReference type="AlphaFoldDB" id="A0A2V1JNJ3"/>
<evidence type="ECO:0000313" key="2">
    <source>
        <dbReference type="Proteomes" id="UP000245288"/>
    </source>
</evidence>
<gene>
    <name evidence="1" type="ORF">LG34_14600</name>
</gene>
<protein>
    <recommendedName>
        <fullName evidence="3">XRE family transcriptional regulator</fullName>
    </recommendedName>
</protein>
<proteinExistence type="predicted"/>
<keyword evidence="2" id="KW-1185">Reference proteome</keyword>
<sequence length="60" mass="7092">MKNIDLRTYAKDKKVNLWQVSESLGYAHETAFSRLLRHELPENKKQQIYKIIDELAESSN</sequence>
<organism evidence="1 2">
    <name type="scientific">Eubacterium ramulus</name>
    <dbReference type="NCBI Taxonomy" id="39490"/>
    <lineage>
        <taxon>Bacteria</taxon>
        <taxon>Bacillati</taxon>
        <taxon>Bacillota</taxon>
        <taxon>Clostridia</taxon>
        <taxon>Eubacteriales</taxon>
        <taxon>Eubacteriaceae</taxon>
        <taxon>Eubacterium</taxon>
    </lineage>
</organism>
<evidence type="ECO:0008006" key="3">
    <source>
        <dbReference type="Google" id="ProtNLM"/>
    </source>
</evidence>
<evidence type="ECO:0000313" key="1">
    <source>
        <dbReference type="EMBL" id="PWE85659.1"/>
    </source>
</evidence>
<accession>A0A2V1JNJ3</accession>
<dbReference type="Proteomes" id="UP000245288">
    <property type="component" value="Unassembled WGS sequence"/>
</dbReference>